<reference evidence="2" key="2">
    <citation type="journal article" date="2024" name="Plant">
        <title>Genomic evolution and insights into agronomic trait innovations of Sesamum species.</title>
        <authorList>
            <person name="Miao H."/>
            <person name="Wang L."/>
            <person name="Qu L."/>
            <person name="Liu H."/>
            <person name="Sun Y."/>
            <person name="Le M."/>
            <person name="Wang Q."/>
            <person name="Wei S."/>
            <person name="Zheng Y."/>
            <person name="Lin W."/>
            <person name="Duan Y."/>
            <person name="Cao H."/>
            <person name="Xiong S."/>
            <person name="Wang X."/>
            <person name="Wei L."/>
            <person name="Li C."/>
            <person name="Ma Q."/>
            <person name="Ju M."/>
            <person name="Zhao R."/>
            <person name="Li G."/>
            <person name="Mu C."/>
            <person name="Tian Q."/>
            <person name="Mei H."/>
            <person name="Zhang T."/>
            <person name="Gao T."/>
            <person name="Zhang H."/>
        </authorList>
    </citation>
    <scope>NUCLEOTIDE SEQUENCE</scope>
    <source>
        <strain evidence="2">G02</strain>
    </source>
</reference>
<accession>A0AAW2TVL3</accession>
<dbReference type="EMBL" id="JACGWJ010000007">
    <property type="protein sequence ID" value="KAL0408514.1"/>
    <property type="molecule type" value="Genomic_DNA"/>
</dbReference>
<reference evidence="2" key="1">
    <citation type="submission" date="2020-06" db="EMBL/GenBank/DDBJ databases">
        <authorList>
            <person name="Li T."/>
            <person name="Hu X."/>
            <person name="Zhang T."/>
            <person name="Song X."/>
            <person name="Zhang H."/>
            <person name="Dai N."/>
            <person name="Sheng W."/>
            <person name="Hou X."/>
            <person name="Wei L."/>
        </authorList>
    </citation>
    <scope>NUCLEOTIDE SEQUENCE</scope>
    <source>
        <strain evidence="2">G02</strain>
        <tissue evidence="2">Leaf</tissue>
    </source>
</reference>
<proteinExistence type="predicted"/>
<evidence type="ECO:0000313" key="2">
    <source>
        <dbReference type="EMBL" id="KAL0408514.1"/>
    </source>
</evidence>
<gene>
    <name evidence="2" type="ORF">Sradi_1785800</name>
</gene>
<name>A0AAW2TVL3_SESRA</name>
<evidence type="ECO:0000256" key="1">
    <source>
        <dbReference type="SAM" id="MobiDB-lite"/>
    </source>
</evidence>
<protein>
    <submittedName>
        <fullName evidence="2">Uncharacterized protein</fullName>
    </submittedName>
</protein>
<dbReference type="AlphaFoldDB" id="A0AAW2TVL3"/>
<organism evidence="2">
    <name type="scientific">Sesamum radiatum</name>
    <name type="common">Black benniseed</name>
    <dbReference type="NCBI Taxonomy" id="300843"/>
    <lineage>
        <taxon>Eukaryota</taxon>
        <taxon>Viridiplantae</taxon>
        <taxon>Streptophyta</taxon>
        <taxon>Embryophyta</taxon>
        <taxon>Tracheophyta</taxon>
        <taxon>Spermatophyta</taxon>
        <taxon>Magnoliopsida</taxon>
        <taxon>eudicotyledons</taxon>
        <taxon>Gunneridae</taxon>
        <taxon>Pentapetalae</taxon>
        <taxon>asterids</taxon>
        <taxon>lamiids</taxon>
        <taxon>Lamiales</taxon>
        <taxon>Pedaliaceae</taxon>
        <taxon>Sesamum</taxon>
    </lineage>
</organism>
<sequence>MQSFSGRSIAHNLAYEAADIAIDNENLQVEVLQPTVTFVSKSNSQIRDMRSRNVGKRSSKSQKAQQKRLEMETKPPPCSETKQMSSPHIIGAPNNGESMKPPKLESMCNCVIM</sequence>
<feature type="region of interest" description="Disordered" evidence="1">
    <location>
        <begin position="43"/>
        <end position="103"/>
    </location>
</feature>
<comment type="caution">
    <text evidence="2">The sequence shown here is derived from an EMBL/GenBank/DDBJ whole genome shotgun (WGS) entry which is preliminary data.</text>
</comment>